<protein>
    <submittedName>
        <fullName evidence="1">Uncharacterized protein</fullName>
    </submittedName>
</protein>
<accession>A0A075MUE0</accession>
<dbReference type="OrthoDB" id="11887at2157"/>
<evidence type="ECO:0000313" key="1">
    <source>
        <dbReference type="EMBL" id="AIF85266.1"/>
    </source>
</evidence>
<dbReference type="HOGENOM" id="CLU_202280_0_0_2"/>
<dbReference type="EMBL" id="CP007174">
    <property type="protein sequence ID" value="AIF85266.1"/>
    <property type="molecule type" value="Genomic_DNA"/>
</dbReference>
<dbReference type="GeneID" id="41598892"/>
<dbReference type="KEGG" id="nev:NTE_03237"/>
<dbReference type="RefSeq" id="WP_148701698.1">
    <property type="nucleotide sequence ID" value="NZ_CP007174.1"/>
</dbReference>
<evidence type="ECO:0000313" key="2">
    <source>
        <dbReference type="Proteomes" id="UP000028194"/>
    </source>
</evidence>
<dbReference type="AlphaFoldDB" id="A0A075MUE0"/>
<reference evidence="1 2" key="1">
    <citation type="journal article" date="2014" name="PLoS ONE">
        <title>Genome Sequence of Candidatus Nitrososphaera evergladensis from Group I.1b Enriched from Everglades Soil Reveals Novel Genomic Features of the Ammonia-Oxidizing Archaea.</title>
        <authorList>
            <person name="Zhalnina K.V."/>
            <person name="Dias R."/>
            <person name="Leonard M.T."/>
            <person name="Dorr de Quadros P."/>
            <person name="Camargo F.A."/>
            <person name="Drew J.C."/>
            <person name="Farmerie W.G."/>
            <person name="Daroub S.H."/>
            <person name="Triplett E.W."/>
        </authorList>
    </citation>
    <scope>NUCLEOTIDE SEQUENCE [LARGE SCALE GENOMIC DNA]</scope>
    <source>
        <strain evidence="1 2">SR1</strain>
    </source>
</reference>
<name>A0A075MUE0_9ARCH</name>
<organism evidence="1 2">
    <name type="scientific">Candidatus Nitrososphaera evergladensis SR1</name>
    <dbReference type="NCBI Taxonomy" id="1459636"/>
    <lineage>
        <taxon>Archaea</taxon>
        <taxon>Nitrososphaerota</taxon>
        <taxon>Nitrososphaeria</taxon>
        <taxon>Nitrososphaerales</taxon>
        <taxon>Nitrososphaeraceae</taxon>
        <taxon>Nitrososphaera</taxon>
    </lineage>
</organism>
<gene>
    <name evidence="1" type="ORF">NTE_03237</name>
</gene>
<dbReference type="Proteomes" id="UP000028194">
    <property type="component" value="Chromosome"/>
</dbReference>
<keyword evidence="2" id="KW-1185">Reference proteome</keyword>
<proteinExistence type="predicted"/>
<sequence length="59" mass="6617">MDKLESSLIEKQEPFSGPELNIFICENTDGILDPMEQMIYALNELQVSYGSVVILKNAP</sequence>
<dbReference type="STRING" id="1459636.NTE_03237"/>